<name>A0A849SJW9_UNCEI</name>
<keyword evidence="1" id="KW-0472">Membrane</keyword>
<gene>
    <name evidence="3" type="ORF">HOP12_12095</name>
</gene>
<accession>A0A849SJW9</accession>
<proteinExistence type="predicted"/>
<organism evidence="3 4">
    <name type="scientific">Eiseniibacteriota bacterium</name>
    <dbReference type="NCBI Taxonomy" id="2212470"/>
    <lineage>
        <taxon>Bacteria</taxon>
        <taxon>Candidatus Eiseniibacteriota</taxon>
    </lineage>
</organism>
<dbReference type="InterPro" id="IPR025196">
    <property type="entry name" value="DUF4126"/>
</dbReference>
<evidence type="ECO:0000256" key="1">
    <source>
        <dbReference type="SAM" id="Phobius"/>
    </source>
</evidence>
<sequence length="196" mass="20050">MDFQPATLLAIASGVVIAATCGLRAFLPLFALGLVARFTALPLHEATGWLRSDVALISLGVATLAEILGDKIPVVDHVLDAVGLAVRPLAAAFGSFALLQGVPEPWSALIAITLGGFALGVQGVKAKARLGSSALTLGTANPLLSFAEDALALLGTALALLAPIVALIGVLLVLAWVTRRASRRPQDAARPLATRP</sequence>
<protein>
    <submittedName>
        <fullName evidence="3">DUF4126 domain-containing protein</fullName>
    </submittedName>
</protein>
<keyword evidence="1" id="KW-1133">Transmembrane helix</keyword>
<evidence type="ECO:0000259" key="2">
    <source>
        <dbReference type="Pfam" id="PF13548"/>
    </source>
</evidence>
<feature type="domain" description="DUF4126" evidence="2">
    <location>
        <begin position="11"/>
        <end position="178"/>
    </location>
</feature>
<feature type="transmembrane region" description="Helical" evidence="1">
    <location>
        <begin position="151"/>
        <end position="177"/>
    </location>
</feature>
<dbReference type="Proteomes" id="UP000580839">
    <property type="component" value="Unassembled WGS sequence"/>
</dbReference>
<comment type="caution">
    <text evidence="3">The sequence shown here is derived from an EMBL/GenBank/DDBJ whole genome shotgun (WGS) entry which is preliminary data.</text>
</comment>
<evidence type="ECO:0000313" key="4">
    <source>
        <dbReference type="Proteomes" id="UP000580839"/>
    </source>
</evidence>
<dbReference type="AlphaFoldDB" id="A0A849SJW9"/>
<reference evidence="3 4" key="1">
    <citation type="submission" date="2020-04" db="EMBL/GenBank/DDBJ databases">
        <title>Metagenomic profiling of ammonia- and methane-oxidizing microorganisms in a Dutch drinking water treatment plant.</title>
        <authorList>
            <person name="Poghosyan L."/>
            <person name="Leucker S."/>
        </authorList>
    </citation>
    <scope>NUCLEOTIDE SEQUENCE [LARGE SCALE GENOMIC DNA]</scope>
    <source>
        <strain evidence="3">S-RSF-IL-03</strain>
    </source>
</reference>
<feature type="transmembrane region" description="Helical" evidence="1">
    <location>
        <begin position="6"/>
        <end position="36"/>
    </location>
</feature>
<evidence type="ECO:0000313" key="3">
    <source>
        <dbReference type="EMBL" id="NOT34896.1"/>
    </source>
</evidence>
<dbReference type="EMBL" id="JABFRW010000154">
    <property type="protein sequence ID" value="NOT34896.1"/>
    <property type="molecule type" value="Genomic_DNA"/>
</dbReference>
<dbReference type="Pfam" id="PF13548">
    <property type="entry name" value="DUF4126"/>
    <property type="match status" value="1"/>
</dbReference>
<keyword evidence="1" id="KW-0812">Transmembrane</keyword>